<organism evidence="1 2">
    <name type="scientific">Neolentinus lepideus HHB14362 ss-1</name>
    <dbReference type="NCBI Taxonomy" id="1314782"/>
    <lineage>
        <taxon>Eukaryota</taxon>
        <taxon>Fungi</taxon>
        <taxon>Dikarya</taxon>
        <taxon>Basidiomycota</taxon>
        <taxon>Agaricomycotina</taxon>
        <taxon>Agaricomycetes</taxon>
        <taxon>Gloeophyllales</taxon>
        <taxon>Gloeophyllaceae</taxon>
        <taxon>Neolentinus</taxon>
    </lineage>
</organism>
<dbReference type="AlphaFoldDB" id="A0A165QU68"/>
<name>A0A165QU68_9AGAM</name>
<dbReference type="EMBL" id="KV425591">
    <property type="protein sequence ID" value="KZT22879.1"/>
    <property type="molecule type" value="Genomic_DNA"/>
</dbReference>
<evidence type="ECO:0000313" key="2">
    <source>
        <dbReference type="Proteomes" id="UP000076761"/>
    </source>
</evidence>
<evidence type="ECO:0000313" key="1">
    <source>
        <dbReference type="EMBL" id="KZT22879.1"/>
    </source>
</evidence>
<protein>
    <submittedName>
        <fullName evidence="1">Uncharacterized protein</fullName>
    </submittedName>
</protein>
<dbReference type="Proteomes" id="UP000076761">
    <property type="component" value="Unassembled WGS sequence"/>
</dbReference>
<sequence>MPLFRLRLYFPDAIMSISFKHVREICDNFFRFPILALLMSFQARDGIRALRRLMREHQERTLFGSPRAVEMVDPVFSLMTEATSLLFELAGILQEEWLVTLEHGGYDIPRYVPPSRVKGLCHKVML</sequence>
<dbReference type="OrthoDB" id="3323813at2759"/>
<proteinExistence type="predicted"/>
<keyword evidence="2" id="KW-1185">Reference proteome</keyword>
<accession>A0A165QU68</accession>
<gene>
    <name evidence="1" type="ORF">NEOLEDRAFT_624548</name>
</gene>
<reference evidence="1 2" key="1">
    <citation type="journal article" date="2016" name="Mol. Biol. Evol.">
        <title>Comparative Genomics of Early-Diverging Mushroom-Forming Fungi Provides Insights into the Origins of Lignocellulose Decay Capabilities.</title>
        <authorList>
            <person name="Nagy L.G."/>
            <person name="Riley R."/>
            <person name="Tritt A."/>
            <person name="Adam C."/>
            <person name="Daum C."/>
            <person name="Floudas D."/>
            <person name="Sun H."/>
            <person name="Yadav J.S."/>
            <person name="Pangilinan J."/>
            <person name="Larsson K.H."/>
            <person name="Matsuura K."/>
            <person name="Barry K."/>
            <person name="Labutti K."/>
            <person name="Kuo R."/>
            <person name="Ohm R.A."/>
            <person name="Bhattacharya S.S."/>
            <person name="Shirouzu T."/>
            <person name="Yoshinaga Y."/>
            <person name="Martin F.M."/>
            <person name="Grigoriev I.V."/>
            <person name="Hibbett D.S."/>
        </authorList>
    </citation>
    <scope>NUCLEOTIDE SEQUENCE [LARGE SCALE GENOMIC DNA]</scope>
    <source>
        <strain evidence="1 2">HHB14362 ss-1</strain>
    </source>
</reference>
<dbReference type="InParanoid" id="A0A165QU68"/>